<evidence type="ECO:0000256" key="3">
    <source>
        <dbReference type="ARBA" id="ARBA00022475"/>
    </source>
</evidence>
<organism evidence="9 10">
    <name type="scientific">Micromonospora sediminimaris</name>
    <dbReference type="NCBI Taxonomy" id="547162"/>
    <lineage>
        <taxon>Bacteria</taxon>
        <taxon>Bacillati</taxon>
        <taxon>Actinomycetota</taxon>
        <taxon>Actinomycetes</taxon>
        <taxon>Micromonosporales</taxon>
        <taxon>Micromonosporaceae</taxon>
        <taxon>Micromonospora</taxon>
    </lineage>
</organism>
<reference evidence="9" key="1">
    <citation type="submission" date="2021-01" db="EMBL/GenBank/DDBJ databases">
        <title>Whole genome shotgun sequence of Verrucosispora sediminis NBRC 107745.</title>
        <authorList>
            <person name="Komaki H."/>
            <person name="Tamura T."/>
        </authorList>
    </citation>
    <scope>NUCLEOTIDE SEQUENCE</scope>
    <source>
        <strain evidence="9">NBRC 107745</strain>
    </source>
</reference>
<dbReference type="PROSITE" id="PS50928">
    <property type="entry name" value="ABC_TM1"/>
    <property type="match status" value="1"/>
</dbReference>
<evidence type="ECO:0000256" key="5">
    <source>
        <dbReference type="ARBA" id="ARBA00022989"/>
    </source>
</evidence>
<dbReference type="AlphaFoldDB" id="A0A9W5UV34"/>
<dbReference type="InterPro" id="IPR000515">
    <property type="entry name" value="MetI-like"/>
</dbReference>
<accession>A0A9W5UV34</accession>
<evidence type="ECO:0000313" key="10">
    <source>
        <dbReference type="Proteomes" id="UP000607311"/>
    </source>
</evidence>
<gene>
    <name evidence="9" type="ORF">Vse01_40660</name>
</gene>
<dbReference type="Gene3D" id="1.10.3720.10">
    <property type="entry name" value="MetI-like"/>
    <property type="match status" value="1"/>
</dbReference>
<comment type="similarity">
    <text evidence="7">Belongs to the binding-protein-dependent transport system permease family.</text>
</comment>
<feature type="transmembrane region" description="Helical" evidence="7">
    <location>
        <begin position="162"/>
        <end position="181"/>
    </location>
</feature>
<keyword evidence="3" id="KW-1003">Cell membrane</keyword>
<evidence type="ECO:0000256" key="4">
    <source>
        <dbReference type="ARBA" id="ARBA00022692"/>
    </source>
</evidence>
<dbReference type="InterPro" id="IPR035906">
    <property type="entry name" value="MetI-like_sf"/>
</dbReference>
<dbReference type="CDD" id="cd06261">
    <property type="entry name" value="TM_PBP2"/>
    <property type="match status" value="1"/>
</dbReference>
<feature type="transmembrane region" description="Helical" evidence="7">
    <location>
        <begin position="261"/>
        <end position="284"/>
    </location>
</feature>
<protein>
    <recommendedName>
        <fullName evidence="8">ABC transmembrane type-1 domain-containing protein</fullName>
    </recommendedName>
</protein>
<feature type="transmembrane region" description="Helical" evidence="7">
    <location>
        <begin position="218"/>
        <end position="240"/>
    </location>
</feature>
<feature type="transmembrane region" description="Helical" evidence="7">
    <location>
        <begin position="129"/>
        <end position="150"/>
    </location>
</feature>
<feature type="transmembrane region" description="Helical" evidence="7">
    <location>
        <begin position="323"/>
        <end position="341"/>
    </location>
</feature>
<keyword evidence="4 7" id="KW-0812">Transmembrane</keyword>
<name>A0A9W5UV34_9ACTN</name>
<evidence type="ECO:0000313" key="9">
    <source>
        <dbReference type="EMBL" id="GIJ34918.1"/>
    </source>
</evidence>
<dbReference type="EMBL" id="BOPD01000025">
    <property type="protein sequence ID" value="GIJ34918.1"/>
    <property type="molecule type" value="Genomic_DNA"/>
</dbReference>
<dbReference type="GO" id="GO:0005886">
    <property type="term" value="C:plasma membrane"/>
    <property type="evidence" value="ECO:0007669"/>
    <property type="project" value="UniProtKB-SubCell"/>
</dbReference>
<dbReference type="InterPro" id="IPR051393">
    <property type="entry name" value="ABC_transporter_permease"/>
</dbReference>
<dbReference type="GO" id="GO:0055085">
    <property type="term" value="P:transmembrane transport"/>
    <property type="evidence" value="ECO:0007669"/>
    <property type="project" value="InterPro"/>
</dbReference>
<evidence type="ECO:0000256" key="1">
    <source>
        <dbReference type="ARBA" id="ARBA00004651"/>
    </source>
</evidence>
<evidence type="ECO:0000256" key="6">
    <source>
        <dbReference type="ARBA" id="ARBA00023136"/>
    </source>
</evidence>
<keyword evidence="5 7" id="KW-1133">Transmembrane helix</keyword>
<keyword evidence="6 7" id="KW-0472">Membrane</keyword>
<dbReference type="PANTHER" id="PTHR30193">
    <property type="entry name" value="ABC TRANSPORTER PERMEASE PROTEIN"/>
    <property type="match status" value="1"/>
</dbReference>
<evidence type="ECO:0000259" key="8">
    <source>
        <dbReference type="PROSITE" id="PS50928"/>
    </source>
</evidence>
<sequence length="351" mass="38648">MDFDFAEQAPKLMMLLWGLVAFAVVVGGLLVLLDAVPAFFARRREARFVAASASGAPLPGGRPRSREGLFATFFLLPTVVLLLIGLVVPALRTTLLSFMDGGSQNFVGLDNYRWMFADDSIVRVLLNTLVWVTLVPLVATSIGLIYAVLVDKARLEAVAKSLIFMPMAISFVGASIIWKFVYAFRSEEQEQIGLLNQIVVSLGGEPRQWLLDSPLNTLLLIVIMVWIQAGFAMVVLSAAIKAIPADIVEAARLDGVSPWQMFWQITLPSIRPALIVVVVTISIATLKVFDIVRTSTNGNYDTSVIANEMYNQAFRYGQNGQGSALAVFLFVLVIPIVIFQIRNLRQQRREG</sequence>
<dbReference type="PANTHER" id="PTHR30193:SF18">
    <property type="entry name" value="OSMOPROTECTIVE COMPOUNDS UPTAKE PERMEASE PROTEIN GGTC"/>
    <property type="match status" value="1"/>
</dbReference>
<comment type="subcellular location">
    <subcellularLocation>
        <location evidence="1 7">Cell membrane</location>
        <topology evidence="1 7">Multi-pass membrane protein</topology>
    </subcellularLocation>
</comment>
<keyword evidence="2 7" id="KW-0813">Transport</keyword>
<dbReference type="Proteomes" id="UP000607311">
    <property type="component" value="Unassembled WGS sequence"/>
</dbReference>
<keyword evidence="10" id="KW-1185">Reference proteome</keyword>
<feature type="domain" description="ABC transmembrane type-1" evidence="8">
    <location>
        <begin position="125"/>
        <end position="342"/>
    </location>
</feature>
<feature type="transmembrane region" description="Helical" evidence="7">
    <location>
        <begin position="69"/>
        <end position="91"/>
    </location>
</feature>
<evidence type="ECO:0000256" key="2">
    <source>
        <dbReference type="ARBA" id="ARBA00022448"/>
    </source>
</evidence>
<dbReference type="SUPFAM" id="SSF161098">
    <property type="entry name" value="MetI-like"/>
    <property type="match status" value="1"/>
</dbReference>
<dbReference type="OrthoDB" id="9805974at2"/>
<dbReference type="Pfam" id="PF00528">
    <property type="entry name" value="BPD_transp_1"/>
    <property type="match status" value="1"/>
</dbReference>
<proteinExistence type="inferred from homology"/>
<dbReference type="RefSeq" id="WP_093410536.1">
    <property type="nucleotide sequence ID" value="NZ_BOPD01000025.1"/>
</dbReference>
<feature type="transmembrane region" description="Helical" evidence="7">
    <location>
        <begin position="12"/>
        <end position="33"/>
    </location>
</feature>
<evidence type="ECO:0000256" key="7">
    <source>
        <dbReference type="RuleBase" id="RU363032"/>
    </source>
</evidence>
<comment type="caution">
    <text evidence="9">The sequence shown here is derived from an EMBL/GenBank/DDBJ whole genome shotgun (WGS) entry which is preliminary data.</text>
</comment>